<feature type="domain" description="AAA ATPase AAA+ lid" evidence="5">
    <location>
        <begin position="19"/>
        <end position="58"/>
    </location>
</feature>
<dbReference type="Pfam" id="PF17862">
    <property type="entry name" value="AAA_lid_3"/>
    <property type="match status" value="1"/>
</dbReference>
<keyword evidence="6" id="KW-0645">Protease</keyword>
<protein>
    <submittedName>
        <fullName evidence="6">ATP-dependent Zn protease</fullName>
    </submittedName>
</protein>
<evidence type="ECO:0000256" key="2">
    <source>
        <dbReference type="ARBA" id="ARBA00022723"/>
    </source>
</evidence>
<dbReference type="InterPro" id="IPR041569">
    <property type="entry name" value="AAA_lid_3"/>
</dbReference>
<dbReference type="InterPro" id="IPR037219">
    <property type="entry name" value="Peptidase_M41-like"/>
</dbReference>
<dbReference type="Gene3D" id="1.10.8.60">
    <property type="match status" value="1"/>
</dbReference>
<evidence type="ECO:0000259" key="5">
    <source>
        <dbReference type="Pfam" id="PF17862"/>
    </source>
</evidence>
<dbReference type="PANTHER" id="PTHR23076:SF97">
    <property type="entry name" value="ATP-DEPENDENT ZINC METALLOPROTEASE YME1L1"/>
    <property type="match status" value="1"/>
</dbReference>
<evidence type="ECO:0000256" key="3">
    <source>
        <dbReference type="ARBA" id="ARBA00022833"/>
    </source>
</evidence>
<dbReference type="InterPro" id="IPR000642">
    <property type="entry name" value="Peptidase_M41"/>
</dbReference>
<keyword evidence="3" id="KW-0862">Zinc</keyword>
<organism evidence="6 7">
    <name type="scientific">Ollibium composti</name>
    <dbReference type="NCBI Taxonomy" id="2675109"/>
    <lineage>
        <taxon>Bacteria</taxon>
        <taxon>Pseudomonadati</taxon>
        <taxon>Pseudomonadota</taxon>
        <taxon>Alphaproteobacteria</taxon>
        <taxon>Hyphomicrobiales</taxon>
        <taxon>Phyllobacteriaceae</taxon>
        <taxon>Ollibium</taxon>
    </lineage>
</organism>
<accession>A0ABY2Q433</accession>
<reference evidence="6 7" key="1">
    <citation type="submission" date="2019-04" db="EMBL/GenBank/DDBJ databases">
        <title>Mesorhizobium composti sp. nov., isolated from compost.</title>
        <authorList>
            <person name="Lin S.-Y."/>
            <person name="Hameed A."/>
            <person name="Hsieh Y.-T."/>
            <person name="Young C.-C."/>
        </authorList>
    </citation>
    <scope>NUCLEOTIDE SEQUENCE [LARGE SCALE GENOMIC DNA]</scope>
    <source>
        <strain evidence="6 7">CC-YTH430</strain>
    </source>
</reference>
<dbReference type="Gene3D" id="1.20.58.760">
    <property type="entry name" value="Peptidase M41"/>
    <property type="match status" value="1"/>
</dbReference>
<evidence type="ECO:0000259" key="4">
    <source>
        <dbReference type="Pfam" id="PF01434"/>
    </source>
</evidence>
<keyword evidence="2" id="KW-0479">Metal-binding</keyword>
<dbReference type="SUPFAM" id="SSF140990">
    <property type="entry name" value="FtsH protease domain-like"/>
    <property type="match status" value="1"/>
</dbReference>
<keyword evidence="7" id="KW-1185">Reference proteome</keyword>
<sequence>MTIVQSAKSSGQTLASTALKSLARRAQGMTGADIERWVREARQKARRDRHALSYADLETQLVGTRPSRSMALRSRIATHEAGHAVARMLVGFGPIAEITVDAKAGGGFVDGSIGTHDEMTEARLTAVLIGVLAGRAAEEVMLETVTVNAGGADHSDLALATRLALDMETILGIGGKWPLVHRKPSDTPEMLAADPELAARINERLERAYQAACTIVREQTDAIDFLAEQLFEAGTLDGPELDAVLAETRKRIRERPG</sequence>
<comment type="cofactor">
    <cofactor evidence="1">
        <name>Zn(2+)</name>
        <dbReference type="ChEBI" id="CHEBI:29105"/>
    </cofactor>
</comment>
<gene>
    <name evidence="6" type="ORF">E6C48_15275</name>
</gene>
<evidence type="ECO:0000256" key="1">
    <source>
        <dbReference type="ARBA" id="ARBA00001947"/>
    </source>
</evidence>
<name>A0ABY2Q433_9HYPH</name>
<evidence type="ECO:0000313" key="6">
    <source>
        <dbReference type="EMBL" id="THF55965.1"/>
    </source>
</evidence>
<dbReference type="GO" id="GO:0008233">
    <property type="term" value="F:peptidase activity"/>
    <property type="evidence" value="ECO:0007669"/>
    <property type="project" value="UniProtKB-KW"/>
</dbReference>
<dbReference type="GO" id="GO:0006508">
    <property type="term" value="P:proteolysis"/>
    <property type="evidence" value="ECO:0007669"/>
    <property type="project" value="UniProtKB-KW"/>
</dbReference>
<evidence type="ECO:0000313" key="7">
    <source>
        <dbReference type="Proteomes" id="UP000306441"/>
    </source>
</evidence>
<proteinExistence type="predicted"/>
<dbReference type="Pfam" id="PF01434">
    <property type="entry name" value="Peptidase_M41"/>
    <property type="match status" value="1"/>
</dbReference>
<comment type="caution">
    <text evidence="6">The sequence shown here is derived from an EMBL/GenBank/DDBJ whole genome shotgun (WGS) entry which is preliminary data.</text>
</comment>
<dbReference type="Proteomes" id="UP000306441">
    <property type="component" value="Unassembled WGS sequence"/>
</dbReference>
<dbReference type="EMBL" id="SSNY01000009">
    <property type="protein sequence ID" value="THF55965.1"/>
    <property type="molecule type" value="Genomic_DNA"/>
</dbReference>
<feature type="domain" description="Peptidase M41" evidence="4">
    <location>
        <begin position="71"/>
        <end position="243"/>
    </location>
</feature>
<keyword evidence="6" id="KW-0378">Hydrolase</keyword>
<dbReference type="PANTHER" id="PTHR23076">
    <property type="entry name" value="METALLOPROTEASE M41 FTSH"/>
    <property type="match status" value="1"/>
</dbReference>